<sequence>MITSADRRGLSAAAHHSNLRLSTFDGRIVAYYGGGGWRRLGLIRRGQRLPHPRKAAVAQITQSTRGAKVGGSKAIGYRLVSTISDRAEDGGCAYRTQAPYEIKVFGLGEYGARLKLKGIVEGHHRGGAAA</sequence>
<gene>
    <name evidence="1" type="ORF">FNV43_RR20962</name>
</gene>
<protein>
    <submittedName>
        <fullName evidence="1">Uncharacterized protein</fullName>
    </submittedName>
</protein>
<name>A0A8K0E7I0_9ROSA</name>
<comment type="caution">
    <text evidence="1">The sequence shown here is derived from an EMBL/GenBank/DDBJ whole genome shotgun (WGS) entry which is preliminary data.</text>
</comment>
<dbReference type="OrthoDB" id="1844048at2759"/>
<reference evidence="1" key="1">
    <citation type="submission" date="2020-03" db="EMBL/GenBank/DDBJ databases">
        <title>A high-quality chromosome-level genome assembly of a woody plant with both climbing and erect habits, Rhamnella rubrinervis.</title>
        <authorList>
            <person name="Lu Z."/>
            <person name="Yang Y."/>
            <person name="Zhu X."/>
            <person name="Sun Y."/>
        </authorList>
    </citation>
    <scope>NUCLEOTIDE SEQUENCE</scope>
    <source>
        <strain evidence="1">BYM</strain>
        <tissue evidence="1">Leaf</tissue>
    </source>
</reference>
<dbReference type="Proteomes" id="UP000796880">
    <property type="component" value="Unassembled WGS sequence"/>
</dbReference>
<accession>A0A8K0E7I0</accession>
<dbReference type="AlphaFoldDB" id="A0A8K0E7I0"/>
<organism evidence="1 2">
    <name type="scientific">Rhamnella rubrinervis</name>
    <dbReference type="NCBI Taxonomy" id="2594499"/>
    <lineage>
        <taxon>Eukaryota</taxon>
        <taxon>Viridiplantae</taxon>
        <taxon>Streptophyta</taxon>
        <taxon>Embryophyta</taxon>
        <taxon>Tracheophyta</taxon>
        <taxon>Spermatophyta</taxon>
        <taxon>Magnoliopsida</taxon>
        <taxon>eudicotyledons</taxon>
        <taxon>Gunneridae</taxon>
        <taxon>Pentapetalae</taxon>
        <taxon>rosids</taxon>
        <taxon>fabids</taxon>
        <taxon>Rosales</taxon>
        <taxon>Rhamnaceae</taxon>
        <taxon>rhamnoid group</taxon>
        <taxon>Rhamneae</taxon>
        <taxon>Rhamnella</taxon>
    </lineage>
</organism>
<evidence type="ECO:0000313" key="2">
    <source>
        <dbReference type="Proteomes" id="UP000796880"/>
    </source>
</evidence>
<evidence type="ECO:0000313" key="1">
    <source>
        <dbReference type="EMBL" id="KAF3438202.1"/>
    </source>
</evidence>
<proteinExistence type="predicted"/>
<keyword evidence="2" id="KW-1185">Reference proteome</keyword>
<dbReference type="EMBL" id="VOIH02000009">
    <property type="protein sequence ID" value="KAF3438202.1"/>
    <property type="molecule type" value="Genomic_DNA"/>
</dbReference>